<comment type="caution">
    <text evidence="2">The sequence shown here is derived from an EMBL/GenBank/DDBJ whole genome shotgun (WGS) entry which is preliminary data.</text>
</comment>
<reference evidence="2" key="1">
    <citation type="submission" date="2021-01" db="EMBL/GenBank/DDBJ databases">
        <authorList>
            <person name="Kaushik A."/>
        </authorList>
    </citation>
    <scope>NUCLEOTIDE SEQUENCE</scope>
    <source>
        <strain evidence="2">AG2-2IIIB</strain>
    </source>
</reference>
<protein>
    <recommendedName>
        <fullName evidence="4">Inhibitor I9 domain-containing protein</fullName>
    </recommendedName>
</protein>
<accession>A0A8H2WWH6</accession>
<proteinExistence type="inferred from homology"/>
<dbReference type="SUPFAM" id="SSF54897">
    <property type="entry name" value="Protease propeptides/inhibitors"/>
    <property type="match status" value="1"/>
</dbReference>
<dbReference type="EMBL" id="CAJMWT010001484">
    <property type="protein sequence ID" value="CAE6404776.1"/>
    <property type="molecule type" value="Genomic_DNA"/>
</dbReference>
<gene>
    <name evidence="2" type="ORF">RDB_LOCUS38887</name>
</gene>
<evidence type="ECO:0000256" key="1">
    <source>
        <dbReference type="ARBA" id="ARBA00038069"/>
    </source>
</evidence>
<dbReference type="Gene3D" id="3.30.70.80">
    <property type="entry name" value="Peptidase S8 propeptide/proteinase inhibitor I9"/>
    <property type="match status" value="1"/>
</dbReference>
<name>A0A8H2WWH6_9AGAM</name>
<dbReference type="GO" id="GO:0042144">
    <property type="term" value="P:vacuole fusion, non-autophagic"/>
    <property type="evidence" value="ECO:0007669"/>
    <property type="project" value="TreeGrafter"/>
</dbReference>
<dbReference type="InterPro" id="IPR037045">
    <property type="entry name" value="S8pro/Inhibitor_I9_sf"/>
</dbReference>
<dbReference type="PANTHER" id="PTHR28288">
    <property type="entry name" value="PROTEASE B INHIBITOR 2"/>
    <property type="match status" value="1"/>
</dbReference>
<dbReference type="GO" id="GO:0004866">
    <property type="term" value="F:endopeptidase inhibitor activity"/>
    <property type="evidence" value="ECO:0007669"/>
    <property type="project" value="TreeGrafter"/>
</dbReference>
<sequence length="77" mass="8987">MKCYFITFKDSTTVKQVEDYLNWIQENGGSIKYDYRSSMKMLAACVPDNLVQFLTKDRIIMDLEPDGVARTQQRSLQ</sequence>
<evidence type="ECO:0008006" key="4">
    <source>
        <dbReference type="Google" id="ProtNLM"/>
    </source>
</evidence>
<dbReference type="InterPro" id="IPR052471">
    <property type="entry name" value="PBI_I9"/>
</dbReference>
<evidence type="ECO:0000313" key="2">
    <source>
        <dbReference type="EMBL" id="CAE6404776.1"/>
    </source>
</evidence>
<evidence type="ECO:0000313" key="3">
    <source>
        <dbReference type="Proteomes" id="UP000663843"/>
    </source>
</evidence>
<dbReference type="AlphaFoldDB" id="A0A8H2WWH6"/>
<dbReference type="PANTHER" id="PTHR28288:SF2">
    <property type="entry name" value="PROTEASE B INHIBITOR 2"/>
    <property type="match status" value="1"/>
</dbReference>
<dbReference type="Proteomes" id="UP000663843">
    <property type="component" value="Unassembled WGS sequence"/>
</dbReference>
<organism evidence="2 3">
    <name type="scientific">Rhizoctonia solani</name>
    <dbReference type="NCBI Taxonomy" id="456999"/>
    <lineage>
        <taxon>Eukaryota</taxon>
        <taxon>Fungi</taxon>
        <taxon>Dikarya</taxon>
        <taxon>Basidiomycota</taxon>
        <taxon>Agaricomycotina</taxon>
        <taxon>Agaricomycetes</taxon>
        <taxon>Cantharellales</taxon>
        <taxon>Ceratobasidiaceae</taxon>
        <taxon>Rhizoctonia</taxon>
    </lineage>
</organism>
<comment type="similarity">
    <text evidence="1">Belongs to the protease inhibitor I9 family.</text>
</comment>